<feature type="compositionally biased region" description="Polar residues" evidence="1">
    <location>
        <begin position="246"/>
        <end position="261"/>
    </location>
</feature>
<protein>
    <submittedName>
        <fullName evidence="2">Uncharacterized protein</fullName>
    </submittedName>
</protein>
<feature type="region of interest" description="Disordered" evidence="1">
    <location>
        <begin position="284"/>
        <end position="325"/>
    </location>
</feature>
<accession>A0A5N7AXI6</accession>
<name>A0A5N7AXI6_9EURO</name>
<dbReference type="Proteomes" id="UP000326198">
    <property type="component" value="Unassembled WGS sequence"/>
</dbReference>
<feature type="compositionally biased region" description="Polar residues" evidence="1">
    <location>
        <begin position="442"/>
        <end position="460"/>
    </location>
</feature>
<feature type="region of interest" description="Disordered" evidence="1">
    <location>
        <begin position="1"/>
        <end position="27"/>
    </location>
</feature>
<feature type="compositionally biased region" description="Polar residues" evidence="1">
    <location>
        <begin position="313"/>
        <end position="325"/>
    </location>
</feature>
<feature type="region of interest" description="Disordered" evidence="1">
    <location>
        <begin position="427"/>
        <end position="474"/>
    </location>
</feature>
<reference evidence="2 3" key="1">
    <citation type="submission" date="2019-04" db="EMBL/GenBank/DDBJ databases">
        <title>Friends and foes A comparative genomics studyof 23 Aspergillus species from section Flavi.</title>
        <authorList>
            <consortium name="DOE Joint Genome Institute"/>
            <person name="Kjaerbolling I."/>
            <person name="Vesth T."/>
            <person name="Frisvad J.C."/>
            <person name="Nybo J.L."/>
            <person name="Theobald S."/>
            <person name="Kildgaard S."/>
            <person name="Isbrandt T."/>
            <person name="Kuo A."/>
            <person name="Sato A."/>
            <person name="Lyhne E.K."/>
            <person name="Kogle M.E."/>
            <person name="Wiebenga A."/>
            <person name="Kun R.S."/>
            <person name="Lubbers R.J."/>
            <person name="Makela M.R."/>
            <person name="Barry K."/>
            <person name="Chovatia M."/>
            <person name="Clum A."/>
            <person name="Daum C."/>
            <person name="Haridas S."/>
            <person name="He G."/>
            <person name="LaButti K."/>
            <person name="Lipzen A."/>
            <person name="Mondo S."/>
            <person name="Riley R."/>
            <person name="Salamov A."/>
            <person name="Simmons B.A."/>
            <person name="Magnuson J.K."/>
            <person name="Henrissat B."/>
            <person name="Mortensen U.H."/>
            <person name="Larsen T.O."/>
            <person name="Devries R.P."/>
            <person name="Grigoriev I.V."/>
            <person name="Machida M."/>
            <person name="Baker S.E."/>
            <person name="Andersen M.R."/>
        </authorList>
    </citation>
    <scope>NUCLEOTIDE SEQUENCE [LARGE SCALE GENOMIC DNA]</scope>
    <source>
        <strain evidence="2 3">IBT 29228</strain>
    </source>
</reference>
<gene>
    <name evidence="2" type="ORF">BDV26DRAFT_36931</name>
</gene>
<evidence type="ECO:0000313" key="2">
    <source>
        <dbReference type="EMBL" id="KAE8374575.1"/>
    </source>
</evidence>
<feature type="region of interest" description="Disordered" evidence="1">
    <location>
        <begin position="237"/>
        <end position="261"/>
    </location>
</feature>
<organism evidence="2 3">
    <name type="scientific">Aspergillus bertholletiae</name>
    <dbReference type="NCBI Taxonomy" id="1226010"/>
    <lineage>
        <taxon>Eukaryota</taxon>
        <taxon>Fungi</taxon>
        <taxon>Dikarya</taxon>
        <taxon>Ascomycota</taxon>
        <taxon>Pezizomycotina</taxon>
        <taxon>Eurotiomycetes</taxon>
        <taxon>Eurotiomycetidae</taxon>
        <taxon>Eurotiales</taxon>
        <taxon>Aspergillaceae</taxon>
        <taxon>Aspergillus</taxon>
        <taxon>Aspergillus subgen. Circumdati</taxon>
    </lineage>
</organism>
<evidence type="ECO:0000256" key="1">
    <source>
        <dbReference type="SAM" id="MobiDB-lite"/>
    </source>
</evidence>
<keyword evidence="3" id="KW-1185">Reference proteome</keyword>
<dbReference type="AlphaFoldDB" id="A0A5N7AXI6"/>
<dbReference type="EMBL" id="ML736281">
    <property type="protein sequence ID" value="KAE8374575.1"/>
    <property type="molecule type" value="Genomic_DNA"/>
</dbReference>
<proteinExistence type="predicted"/>
<sequence>MFLATLRPSTARRAEIARPPAPPSCEESVHYPVFNPHDPRHNPAIAIPSWNRNDCYTSRNTSLESPVSWVQSLSKRSLRKARTGFTALRAGVQKRASIFGTSRTVSARRGTTEGPLDQQDNALFPSTISEASTEEDSDFGTHLHRAECKSASSLSGDVDQCPNNWPFSVTITDLNPFQELTGGYWPPGRFLTEAAHSTFPRDLTEGNNRLGLQASKEPTTADYIQLNGFFMNEWNSESEGSLPRMSRSSTSLPGPDCSQITSVKAEPSHSAILTPLSNNLLAPVPLRDPSIKENTSQTMTPLPPPSFPRRLTSDGQPSSRFYTSRSPQVSNAALVVVSRGLVDRVSAYSDSSISRIEDEAEDQALQPAIHHKPSPDLQTEPDQSGCQSITDEAQTQAISESRGNINPSSDAVQAVLTLSLDLGDVTSEMQNSDNHHIPLRPSNDTSGLGCSDLSGEQTPWSARPSEEATVTDSTSVSNNLWAQIENGDLASQLSFTDEYFFVDGKTNVRPDRGDNPTKADRSIISGGSLYNVFGHDRSPSTGTLDVPEIIGPGRPIHIQPPWPYRVERDASDDSIDEYLFTYPMYQSRYFS</sequence>
<dbReference type="OrthoDB" id="4185962at2759"/>
<evidence type="ECO:0000313" key="3">
    <source>
        <dbReference type="Proteomes" id="UP000326198"/>
    </source>
</evidence>